<feature type="non-terminal residue" evidence="3">
    <location>
        <position position="1"/>
    </location>
</feature>
<feature type="domain" description="Glycosyltransferase subfamily 4-like N-terminal" evidence="2">
    <location>
        <begin position="10"/>
        <end position="183"/>
    </location>
</feature>
<organism evidence="3 4">
    <name type="scientific">candidate division WWE3 bacterium</name>
    <dbReference type="NCBI Taxonomy" id="2053526"/>
    <lineage>
        <taxon>Bacteria</taxon>
        <taxon>Katanobacteria</taxon>
    </lineage>
</organism>
<evidence type="ECO:0000259" key="1">
    <source>
        <dbReference type="Pfam" id="PF00534"/>
    </source>
</evidence>
<dbReference type="AlphaFoldDB" id="A0A955LVE7"/>
<dbReference type="Pfam" id="PF13439">
    <property type="entry name" value="Glyco_transf_4"/>
    <property type="match status" value="1"/>
</dbReference>
<dbReference type="Proteomes" id="UP000699691">
    <property type="component" value="Unassembled WGS sequence"/>
</dbReference>
<dbReference type="InterPro" id="IPR001296">
    <property type="entry name" value="Glyco_trans_1"/>
</dbReference>
<dbReference type="PANTHER" id="PTHR45947">
    <property type="entry name" value="SULFOQUINOVOSYL TRANSFERASE SQD2"/>
    <property type="match status" value="1"/>
</dbReference>
<sequence>FVHDFLDSYGGAERLLHSMHEIYPDAPIFTTRFDPSALPDSFPVQSVREVTWLRNRLVKLFSKQLTFLYLIAFESINLNEYDVVISSSANFAKGILTRPDQIHINYCHTPPRFLYKYEGESDKRMKWYYAPFVSLLDSYLRIWDYVAAQRPDYFIANSKNTAARIKTFYHRDSTVIYPPVNIENHTGSIDSLDAKDESLKDASKSSFFLVVSRLAMYKHVELAIGVCNRLCLPLTVVGVGPEQENLEKLAGETVTFEGFVSDKRLSELYRSAKALIYTVRDEDFGMTPIEAMSYGCPVIAHRSGGTLETVIEGKTGEFFDEYSVDGLLDVVENFNSNNYTYENLIKRANDFSRERFQDEIRTFVDNHTQQNDNNNA</sequence>
<name>A0A955LVE7_UNCKA</name>
<dbReference type="InterPro" id="IPR028098">
    <property type="entry name" value="Glyco_trans_4-like_N"/>
</dbReference>
<reference evidence="3" key="1">
    <citation type="submission" date="2020-04" db="EMBL/GenBank/DDBJ databases">
        <authorList>
            <person name="Zhang T."/>
        </authorList>
    </citation>
    <scope>NUCLEOTIDE SEQUENCE</scope>
    <source>
        <strain evidence="3">HKST-UBA02</strain>
    </source>
</reference>
<dbReference type="InterPro" id="IPR050194">
    <property type="entry name" value="Glycosyltransferase_grp1"/>
</dbReference>
<proteinExistence type="predicted"/>
<dbReference type="Gene3D" id="3.40.50.2000">
    <property type="entry name" value="Glycogen Phosphorylase B"/>
    <property type="match status" value="2"/>
</dbReference>
<dbReference type="Pfam" id="PF00534">
    <property type="entry name" value="Glycos_transf_1"/>
    <property type="match status" value="1"/>
</dbReference>
<keyword evidence="3" id="KW-0808">Transferase</keyword>
<evidence type="ECO:0000313" key="4">
    <source>
        <dbReference type="Proteomes" id="UP000699691"/>
    </source>
</evidence>
<feature type="domain" description="Glycosyl transferase family 1" evidence="1">
    <location>
        <begin position="196"/>
        <end position="349"/>
    </location>
</feature>
<evidence type="ECO:0000259" key="2">
    <source>
        <dbReference type="Pfam" id="PF13439"/>
    </source>
</evidence>
<dbReference type="EMBL" id="JAGQKY010000007">
    <property type="protein sequence ID" value="MCA9397250.1"/>
    <property type="molecule type" value="Genomic_DNA"/>
</dbReference>
<accession>A0A955LVE7</accession>
<dbReference type="SUPFAM" id="SSF53756">
    <property type="entry name" value="UDP-Glycosyltransferase/glycogen phosphorylase"/>
    <property type="match status" value="1"/>
</dbReference>
<dbReference type="PANTHER" id="PTHR45947:SF3">
    <property type="entry name" value="SULFOQUINOVOSYL TRANSFERASE SQD2"/>
    <property type="match status" value="1"/>
</dbReference>
<gene>
    <name evidence="3" type="ORF">KC573_00315</name>
</gene>
<keyword evidence="3" id="KW-0328">Glycosyltransferase</keyword>
<protein>
    <submittedName>
        <fullName evidence="3">Glycosyltransferase</fullName>
        <ecNumber evidence="3">2.4.-.-</ecNumber>
    </submittedName>
</protein>
<reference evidence="3" key="2">
    <citation type="journal article" date="2021" name="Microbiome">
        <title>Successional dynamics and alternative stable states in a saline activated sludge microbial community over 9 years.</title>
        <authorList>
            <person name="Wang Y."/>
            <person name="Ye J."/>
            <person name="Ju F."/>
            <person name="Liu L."/>
            <person name="Boyd J.A."/>
            <person name="Deng Y."/>
            <person name="Parks D.H."/>
            <person name="Jiang X."/>
            <person name="Yin X."/>
            <person name="Woodcroft B.J."/>
            <person name="Tyson G.W."/>
            <person name="Hugenholtz P."/>
            <person name="Polz M.F."/>
            <person name="Zhang T."/>
        </authorList>
    </citation>
    <scope>NUCLEOTIDE SEQUENCE</scope>
    <source>
        <strain evidence="3">HKST-UBA02</strain>
    </source>
</reference>
<evidence type="ECO:0000313" key="3">
    <source>
        <dbReference type="EMBL" id="MCA9397250.1"/>
    </source>
</evidence>
<dbReference type="EC" id="2.4.-.-" evidence="3"/>
<dbReference type="GO" id="GO:0016757">
    <property type="term" value="F:glycosyltransferase activity"/>
    <property type="evidence" value="ECO:0007669"/>
    <property type="project" value="UniProtKB-KW"/>
</dbReference>
<comment type="caution">
    <text evidence="3">The sequence shown here is derived from an EMBL/GenBank/DDBJ whole genome shotgun (WGS) entry which is preliminary data.</text>
</comment>